<dbReference type="PANTHER" id="PTHR16305:SF35">
    <property type="entry name" value="TRANSCRIPTIONAL ACTIVATOR DOMAIN"/>
    <property type="match status" value="1"/>
</dbReference>
<dbReference type="GO" id="GO:0003677">
    <property type="term" value="F:DNA binding"/>
    <property type="evidence" value="ECO:0007669"/>
    <property type="project" value="InterPro"/>
</dbReference>
<evidence type="ECO:0000259" key="3">
    <source>
        <dbReference type="PROSITE" id="PS50043"/>
    </source>
</evidence>
<feature type="domain" description="HTH luxR-type" evidence="3">
    <location>
        <begin position="862"/>
        <end position="927"/>
    </location>
</feature>
<dbReference type="PROSITE" id="PS50043">
    <property type="entry name" value="HTH_LUXR_2"/>
    <property type="match status" value="1"/>
</dbReference>
<dbReference type="PANTHER" id="PTHR16305">
    <property type="entry name" value="TESTICULAR SOLUBLE ADENYLYL CYCLASE"/>
    <property type="match status" value="1"/>
</dbReference>
<dbReference type="SUPFAM" id="SSF52540">
    <property type="entry name" value="P-loop containing nucleoside triphosphate hydrolases"/>
    <property type="match status" value="1"/>
</dbReference>
<comment type="caution">
    <text evidence="4">The sequence shown here is derived from an EMBL/GenBank/DDBJ whole genome shotgun (WGS) entry which is preliminary data.</text>
</comment>
<dbReference type="Pfam" id="PF00196">
    <property type="entry name" value="GerE"/>
    <property type="match status" value="1"/>
</dbReference>
<dbReference type="Gene3D" id="1.10.10.10">
    <property type="entry name" value="Winged helix-like DNA-binding domain superfamily/Winged helix DNA-binding domain"/>
    <property type="match status" value="1"/>
</dbReference>
<dbReference type="SUPFAM" id="SSF48452">
    <property type="entry name" value="TPR-like"/>
    <property type="match status" value="2"/>
</dbReference>
<dbReference type="EMBL" id="SLWS01000007">
    <property type="protein sequence ID" value="TCO56026.1"/>
    <property type="molecule type" value="Genomic_DNA"/>
</dbReference>
<dbReference type="Gene3D" id="1.25.40.10">
    <property type="entry name" value="Tetratricopeptide repeat domain"/>
    <property type="match status" value="2"/>
</dbReference>
<dbReference type="Gene3D" id="3.40.50.300">
    <property type="entry name" value="P-loop containing nucleotide triphosphate hydrolases"/>
    <property type="match status" value="1"/>
</dbReference>
<dbReference type="Pfam" id="PF13191">
    <property type="entry name" value="AAA_16"/>
    <property type="match status" value="1"/>
</dbReference>
<dbReference type="InterPro" id="IPR011990">
    <property type="entry name" value="TPR-like_helical_dom_sf"/>
</dbReference>
<reference evidence="4 5" key="1">
    <citation type="submission" date="2019-03" db="EMBL/GenBank/DDBJ databases">
        <title>Genomic Encyclopedia of Type Strains, Phase IV (KMG-IV): sequencing the most valuable type-strain genomes for metagenomic binning, comparative biology and taxonomic classification.</title>
        <authorList>
            <person name="Goeker M."/>
        </authorList>
    </citation>
    <scope>NUCLEOTIDE SEQUENCE [LARGE SCALE GENOMIC DNA]</scope>
    <source>
        <strain evidence="4 5">DSM 45934</strain>
    </source>
</reference>
<dbReference type="RefSeq" id="WP_132122289.1">
    <property type="nucleotide sequence ID" value="NZ_SLWS01000007.1"/>
</dbReference>
<dbReference type="PRINTS" id="PR00038">
    <property type="entry name" value="HTHLUXR"/>
</dbReference>
<protein>
    <submittedName>
        <fullName evidence="4">Regulatory LuxR family protein</fullName>
    </submittedName>
</protein>
<dbReference type="CDD" id="cd06170">
    <property type="entry name" value="LuxR_C_like"/>
    <property type="match status" value="1"/>
</dbReference>
<dbReference type="GO" id="GO:0005737">
    <property type="term" value="C:cytoplasm"/>
    <property type="evidence" value="ECO:0007669"/>
    <property type="project" value="TreeGrafter"/>
</dbReference>
<name>A0A4R2JGH3_9PSEU</name>
<dbReference type="GO" id="GO:0006355">
    <property type="term" value="P:regulation of DNA-templated transcription"/>
    <property type="evidence" value="ECO:0007669"/>
    <property type="project" value="InterPro"/>
</dbReference>
<proteinExistence type="predicted"/>
<keyword evidence="5" id="KW-1185">Reference proteome</keyword>
<dbReference type="OrthoDB" id="134933at2"/>
<keyword evidence="1" id="KW-0547">Nucleotide-binding</keyword>
<dbReference type="GO" id="GO:0005524">
    <property type="term" value="F:ATP binding"/>
    <property type="evidence" value="ECO:0007669"/>
    <property type="project" value="UniProtKB-KW"/>
</dbReference>
<evidence type="ECO:0000313" key="4">
    <source>
        <dbReference type="EMBL" id="TCO56026.1"/>
    </source>
</evidence>
<dbReference type="Proteomes" id="UP000295680">
    <property type="component" value="Unassembled WGS sequence"/>
</dbReference>
<dbReference type="AlphaFoldDB" id="A0A4R2JGH3"/>
<dbReference type="InterPro" id="IPR027417">
    <property type="entry name" value="P-loop_NTPase"/>
</dbReference>
<evidence type="ECO:0000256" key="1">
    <source>
        <dbReference type="ARBA" id="ARBA00022741"/>
    </source>
</evidence>
<gene>
    <name evidence="4" type="ORF">EV192_107451</name>
</gene>
<dbReference type="InterPro" id="IPR000792">
    <property type="entry name" value="Tscrpt_reg_LuxR_C"/>
</dbReference>
<keyword evidence="2" id="KW-0067">ATP-binding</keyword>
<dbReference type="InterPro" id="IPR016032">
    <property type="entry name" value="Sig_transdc_resp-reg_C-effctor"/>
</dbReference>
<evidence type="ECO:0000256" key="2">
    <source>
        <dbReference type="ARBA" id="ARBA00022840"/>
    </source>
</evidence>
<dbReference type="SMART" id="SM00421">
    <property type="entry name" value="HTH_LUXR"/>
    <property type="match status" value="1"/>
</dbReference>
<organism evidence="4 5">
    <name type="scientific">Actinocrispum wychmicini</name>
    <dbReference type="NCBI Taxonomy" id="1213861"/>
    <lineage>
        <taxon>Bacteria</taxon>
        <taxon>Bacillati</taxon>
        <taxon>Actinomycetota</taxon>
        <taxon>Actinomycetes</taxon>
        <taxon>Pseudonocardiales</taxon>
        <taxon>Pseudonocardiaceae</taxon>
        <taxon>Actinocrispum</taxon>
    </lineage>
</organism>
<dbReference type="SUPFAM" id="SSF46894">
    <property type="entry name" value="C-terminal effector domain of the bipartite response regulators"/>
    <property type="match status" value="1"/>
</dbReference>
<sequence>MLDNNHALVGREKHLATARGLVSSGTAQLSYSGPPGVGKTALLRATVALAEESGVRAVWAQAHPLERDFAFGVVRQLFQPLLTAMPETQRTAVLADLAGAAAQVVWQEAGDDTDTFAVLHALYWLTARLAEQQPLLLAVDDLQWADTASLRWLLYMARRCDGIPVVLAASRNTAEPGTDPDLLAELADTITDVPVTGLDLGQVAELVADLFGRVAEPGFVAAAHQATDGNPFLLRELVTTMAAEGMAPTDAIAGRLARLAPRTVSDWVLARMRRSSPAAVELAKAVAVLGDGTDLSTAAALAGMPLEQAAESADALIAMRLLTGAHPLRFAHSIVRNAVSLVLDPAERRAAHGRTAGLLHDQNRPTEQIAAHLLAADPSDAPWAVDVLQAAARTAAHRGAPDAATTYLRRAMREPLDDVRRLEVLTELGNAELSVDLPAAVDHLTEAFDRATEPQLAADIAAKLSSGIAQRGDHAGAAQVLNRGLARLGPAHAELVTRLEGTSLMVGHSLFSEDRIGRARRLHDASVPLEIRRRAAAALAMHTALVGGSRAEAVALATESAELGPPRDLFCVAALGMVAGVFCFADRLDDARRTAEEMIGFTRLSGLPAAGQWGRYVLARIAFQDGRLTDTLEELQVAREIQESISGEDLHPDIFMELAESYVEQGGPDAALRMFAEHGLTEDGPTTPEAFAMLSTRGRLRLRDGDATGALADQLQYGQVLTAVGVRNPAASEWRSRAALAHHALGQREDAVRLAEEELALARDWGAPRPVGIALRALGVIRDDLDLLVESVEVLAEAPARLPYAYSLFRLGVALHERGQREEARTRLHQAYRLAAECGADALVESAGAAITRTGGRRPRAVRTGVDALTAQQRKIAELAAEGASNRQIAERLYLTLRTVEHHLTSAYRTLGVDGRDQLTAVLRTIP</sequence>
<dbReference type="InterPro" id="IPR041664">
    <property type="entry name" value="AAA_16"/>
</dbReference>
<dbReference type="GO" id="GO:0004016">
    <property type="term" value="F:adenylate cyclase activity"/>
    <property type="evidence" value="ECO:0007669"/>
    <property type="project" value="TreeGrafter"/>
</dbReference>
<accession>A0A4R2JGH3</accession>
<evidence type="ECO:0000313" key="5">
    <source>
        <dbReference type="Proteomes" id="UP000295680"/>
    </source>
</evidence>
<dbReference type="InterPro" id="IPR036388">
    <property type="entry name" value="WH-like_DNA-bd_sf"/>
</dbReference>